<dbReference type="GO" id="GO:0005524">
    <property type="term" value="F:ATP binding"/>
    <property type="evidence" value="ECO:0007669"/>
    <property type="project" value="UniProtKB-KW"/>
</dbReference>
<dbReference type="EMBL" id="DAKRPA010000130">
    <property type="protein sequence ID" value="DAZ97602.1"/>
    <property type="molecule type" value="Genomic_DNA"/>
</dbReference>
<name>A0AAV2YWN6_9STRA</name>
<reference evidence="4" key="2">
    <citation type="journal article" date="2023" name="Microbiol Resour">
        <title>Decontamination and Annotation of the Draft Genome Sequence of the Oomycete Lagenidium giganteum ARSEF 373.</title>
        <authorList>
            <person name="Morgan W.R."/>
            <person name="Tartar A."/>
        </authorList>
    </citation>
    <scope>NUCLEOTIDE SEQUENCE</scope>
    <source>
        <strain evidence="4">ARSEF 373</strain>
    </source>
</reference>
<keyword evidence="5" id="KW-1185">Reference proteome</keyword>
<evidence type="ECO:0000313" key="4">
    <source>
        <dbReference type="EMBL" id="DAZ97602.1"/>
    </source>
</evidence>
<dbReference type="GO" id="GO:0005829">
    <property type="term" value="C:cytosol"/>
    <property type="evidence" value="ECO:0007669"/>
    <property type="project" value="TreeGrafter"/>
</dbReference>
<sequence length="683" mass="75975">WCSLGVGIDHRGLDVVLPLTVEKYNALLARQADPKFLRFQLPPQLTDTLRSHLMVLIGNTKNLWPPFLEAVIAEMEAETTQPGSIAPHPIDRYVERNILAVVDDLPQSGLPSPSQTFWVTDTEPGRMILAQKMALAAEAVALCPAAQLCVHPEFGPWLAFRCALLFAVEEEDGQDDQERRRVHSSCGHPDDLHHVLQTQMDEALAAAQNSSSTKVAPDAWKKWVLPRISMAPRHPWMYPPQQILYHYTKDLAYLSRVARAHKDGLSCDYLREADAPALHVIQCRELIQQVLLDIQAKHLVVDGILLSGGLDTSILAEASAQPLTGDFGLNKRGAALPLLRFRHAIVVQAKDDALDQRYSREIFARLDGISMEQHHVVRRSLDQLLETVERVSKQLCSFDPMELRNSIVVYAALEHAASLGVKTLMTGDGADELFCGYSFFQHMDEVKLRAYRRHLTTIMRFTAAKLAEAFGIEVISPFLDERVIKFSESMTRDQLMGLRTPVPVDGTGRTACHGKLVLRQAFPESWSQWRSKQPIEEGAGTTALRVGGFFDSRWTDEAFASEQARVWHDHRVFVRDREHLFCFAAFEKAFNGDLKRVPLDRQRIDPLAAEASTSAGYCPACGFALSHPAQDFCVTCGQWPTSAEPGNQSAAAALLQLRQAQATLDEKGNFPATPPSTACSAGH</sequence>
<protein>
    <recommendedName>
        <fullName evidence="3">Asparagine synthetase domain-containing protein</fullName>
    </recommendedName>
</protein>
<dbReference type="AlphaFoldDB" id="A0AAV2YWN6"/>
<gene>
    <name evidence="4" type="ORF">N0F65_002221</name>
</gene>
<dbReference type="InterPro" id="IPR014729">
    <property type="entry name" value="Rossmann-like_a/b/a_fold"/>
</dbReference>
<reference evidence="4" key="1">
    <citation type="submission" date="2022-11" db="EMBL/GenBank/DDBJ databases">
        <authorList>
            <person name="Morgan W.R."/>
            <person name="Tartar A."/>
        </authorList>
    </citation>
    <scope>NUCLEOTIDE SEQUENCE</scope>
    <source>
        <strain evidence="4">ARSEF 373</strain>
    </source>
</reference>
<evidence type="ECO:0000313" key="5">
    <source>
        <dbReference type="Proteomes" id="UP001146120"/>
    </source>
</evidence>
<dbReference type="InterPro" id="IPR050795">
    <property type="entry name" value="Asn_Synthetase"/>
</dbReference>
<keyword evidence="1" id="KW-0547">Nucleotide-binding</keyword>
<dbReference type="Proteomes" id="UP001146120">
    <property type="component" value="Unassembled WGS sequence"/>
</dbReference>
<keyword evidence="2" id="KW-0067">ATP-binding</keyword>
<organism evidence="4 5">
    <name type="scientific">Lagenidium giganteum</name>
    <dbReference type="NCBI Taxonomy" id="4803"/>
    <lineage>
        <taxon>Eukaryota</taxon>
        <taxon>Sar</taxon>
        <taxon>Stramenopiles</taxon>
        <taxon>Oomycota</taxon>
        <taxon>Peronosporomycetes</taxon>
        <taxon>Pythiales</taxon>
        <taxon>Pythiaceae</taxon>
    </lineage>
</organism>
<dbReference type="GO" id="GO:0006529">
    <property type="term" value="P:asparagine biosynthetic process"/>
    <property type="evidence" value="ECO:0007669"/>
    <property type="project" value="InterPro"/>
</dbReference>
<evidence type="ECO:0000256" key="1">
    <source>
        <dbReference type="ARBA" id="ARBA00022741"/>
    </source>
</evidence>
<evidence type="ECO:0000256" key="2">
    <source>
        <dbReference type="ARBA" id="ARBA00022840"/>
    </source>
</evidence>
<dbReference type="Pfam" id="PF00733">
    <property type="entry name" value="Asn_synthase"/>
    <property type="match status" value="1"/>
</dbReference>
<accession>A0AAV2YWN6</accession>
<proteinExistence type="predicted"/>
<feature type="domain" description="Asparagine synthetase" evidence="3">
    <location>
        <begin position="300"/>
        <end position="443"/>
    </location>
</feature>
<dbReference type="PANTHER" id="PTHR11772">
    <property type="entry name" value="ASPARAGINE SYNTHETASE"/>
    <property type="match status" value="1"/>
</dbReference>
<dbReference type="GO" id="GO:0004066">
    <property type="term" value="F:asparagine synthase (glutamine-hydrolyzing) activity"/>
    <property type="evidence" value="ECO:0007669"/>
    <property type="project" value="InterPro"/>
</dbReference>
<comment type="caution">
    <text evidence="4">The sequence shown here is derived from an EMBL/GenBank/DDBJ whole genome shotgun (WGS) entry which is preliminary data.</text>
</comment>
<dbReference type="Gene3D" id="3.40.50.620">
    <property type="entry name" value="HUPs"/>
    <property type="match status" value="1"/>
</dbReference>
<evidence type="ECO:0000259" key="3">
    <source>
        <dbReference type="Pfam" id="PF00733"/>
    </source>
</evidence>
<dbReference type="CDD" id="cd01991">
    <property type="entry name" value="Asn_synthase_B_C"/>
    <property type="match status" value="1"/>
</dbReference>
<dbReference type="PANTHER" id="PTHR11772:SF46">
    <property type="entry name" value="ASPARAGINE SYNTHETASE DOMAIN-CONTAINING PROTEIN"/>
    <property type="match status" value="1"/>
</dbReference>
<dbReference type="InterPro" id="IPR001962">
    <property type="entry name" value="Asn_synthase"/>
</dbReference>
<feature type="non-terminal residue" evidence="4">
    <location>
        <position position="1"/>
    </location>
</feature>
<dbReference type="SUPFAM" id="SSF52402">
    <property type="entry name" value="Adenine nucleotide alpha hydrolases-like"/>
    <property type="match status" value="1"/>
</dbReference>